<organism evidence="8 9">
    <name type="scientific">Paenibacillus kribbensis</name>
    <dbReference type="NCBI Taxonomy" id="172713"/>
    <lineage>
        <taxon>Bacteria</taxon>
        <taxon>Bacillati</taxon>
        <taxon>Bacillota</taxon>
        <taxon>Bacilli</taxon>
        <taxon>Bacillales</taxon>
        <taxon>Paenibacillaceae</taxon>
        <taxon>Paenibacillus</taxon>
    </lineage>
</organism>
<dbReference type="PROSITE" id="PS50853">
    <property type="entry name" value="FN3"/>
    <property type="match status" value="3"/>
</dbReference>
<dbReference type="GO" id="GO:0005975">
    <property type="term" value="P:carbohydrate metabolic process"/>
    <property type="evidence" value="ECO:0007669"/>
    <property type="project" value="InterPro"/>
</dbReference>
<dbReference type="InterPro" id="IPR012334">
    <property type="entry name" value="Pectin_lyas_fold"/>
</dbReference>
<accession>A0A222WTD4</accession>
<feature type="chain" id="PRO_5012827091" description="Fibronectin type-III domain-containing protein" evidence="6">
    <location>
        <begin position="34"/>
        <end position="1051"/>
    </location>
</feature>
<feature type="domain" description="Fibronectin type-III" evidence="7">
    <location>
        <begin position="40"/>
        <end position="160"/>
    </location>
</feature>
<proteinExistence type="inferred from homology"/>
<dbReference type="KEGG" id="pkb:B4V02_22345"/>
<feature type="signal peptide" evidence="6">
    <location>
        <begin position="1"/>
        <end position="33"/>
    </location>
</feature>
<sequence length="1051" mass="112077">MKMKKNTHMICSFMLVLALLVGLFPVMPVPVHAAGGYSGAPQKLSVPPLAFDESKIVLTWEKPDDYYTSAVKIVDYEVFRDGVSLGLASDNFKENYSYVNAYMDAFYGKLSAQHHRVSILSFTATGLAPKTNYEFKVRAVYADKTTSAFSAPLIFSTAATPIVIDAANYGASYITSISGVNADYKIRRANNNATVIKKIEDNTAAIQAAIDATPSGGKVVLKGSGDNAAPRYYTSGALFLHSNMTFEIEKGAVLLSSPVFDHYSRSLLVYPYSQDIRTYGLLNAVTWDYGSLENIRIVGKGAIDGNGWKNTAGSGLQTKTANDPSPGFADPTGNGWSLPNYQEGNNTNVDNNSETDSASVRGILAADAMWQSRQDQTPNAGTAQFYNARPNLTVARGVHGLYYEGLTFYNPAFHGIVSYQSEQIAVNGVSVMSFDANNGDGVEFGDCLDLMVMNSFWDTGDDAINFAAGQGTVVRNLANKVASGEGRVVNNFVRNGHGGLLAMGSHTGGWMGDMVAEENVYNTSETGSKGVLRIKSGATTGGGIRNIAVRDNAVNYTAATENSTIVIDTSYSDGNASTAFGPESEQPLTFENILVRNMTVSNTTIPLISAAAPGSSGYAKSPVLRNFKFEDIKILNYSGSTGGTIAINGLSDVTFRNITGLQNAITTTNSKNVTIENVDKTTDRKPDALNASGALTVMVNTNNITLTWPAIGNATQYVVLVDMLDGHGYQQNKIVASTGSGPQSTVIALRPSTSYKVAVRPETIGTNASYGKLLEAPVTTGAATLGGSTISTASPNFRVRAADITGISWQDFAWNTVTDAVYGVHYYELTATPKNPKYATKKYKAYFDTSTRKGYSLWGLDDGVTYDVTMKAINWVGQEGPQWGPVTITTVPGTLMQIPKWAPDSKLTVSGGKWIGQDMTITWNEKDVTDYSNGDTARFAGYRILVNGVPVDGGAVQANAKPTVQPGQHTYVLSTVGFLPNTPYTISVEAGSEILKYASGAGGLSGSTGFTGTKNTTLPRNQVTFGKWTGHGPSVTRTLLSGPATDASVTR</sequence>
<dbReference type="InterPro" id="IPR036116">
    <property type="entry name" value="FN3_sf"/>
</dbReference>
<dbReference type="AlphaFoldDB" id="A0A222WTD4"/>
<feature type="compositionally biased region" description="Polar residues" evidence="5">
    <location>
        <begin position="334"/>
        <end position="354"/>
    </location>
</feature>
<evidence type="ECO:0000256" key="1">
    <source>
        <dbReference type="ARBA" id="ARBA00008834"/>
    </source>
</evidence>
<dbReference type="STRING" id="172713.GCA_001705305_00383"/>
<dbReference type="Proteomes" id="UP000214666">
    <property type="component" value="Chromosome"/>
</dbReference>
<dbReference type="Pfam" id="PF00295">
    <property type="entry name" value="Glyco_hydro_28"/>
    <property type="match status" value="1"/>
</dbReference>
<evidence type="ECO:0000256" key="2">
    <source>
        <dbReference type="ARBA" id="ARBA00022801"/>
    </source>
</evidence>
<dbReference type="GO" id="GO:0004650">
    <property type="term" value="F:polygalacturonase activity"/>
    <property type="evidence" value="ECO:0007669"/>
    <property type="project" value="InterPro"/>
</dbReference>
<dbReference type="InterPro" id="IPR003961">
    <property type="entry name" value="FN3_dom"/>
</dbReference>
<dbReference type="Gene3D" id="2.60.40.10">
    <property type="entry name" value="Immunoglobulins"/>
    <property type="match status" value="1"/>
</dbReference>
<evidence type="ECO:0000256" key="3">
    <source>
        <dbReference type="ARBA" id="ARBA00023295"/>
    </source>
</evidence>
<keyword evidence="9" id="KW-1185">Reference proteome</keyword>
<evidence type="ECO:0000256" key="5">
    <source>
        <dbReference type="SAM" id="MobiDB-lite"/>
    </source>
</evidence>
<name>A0A222WTD4_9BACL</name>
<dbReference type="SUPFAM" id="SSF51126">
    <property type="entry name" value="Pectin lyase-like"/>
    <property type="match status" value="1"/>
</dbReference>
<evidence type="ECO:0000256" key="6">
    <source>
        <dbReference type="SAM" id="SignalP"/>
    </source>
</evidence>
<dbReference type="CDD" id="cd00063">
    <property type="entry name" value="FN3"/>
    <property type="match status" value="1"/>
</dbReference>
<comment type="similarity">
    <text evidence="1 4">Belongs to the glycosyl hydrolase 28 family.</text>
</comment>
<keyword evidence="3 4" id="KW-0326">Glycosidase</keyword>
<keyword evidence="2 4" id="KW-0378">Hydrolase</keyword>
<dbReference type="InterPro" id="IPR051801">
    <property type="entry name" value="GH28_Enzymes"/>
</dbReference>
<feature type="region of interest" description="Disordered" evidence="5">
    <location>
        <begin position="321"/>
        <end position="354"/>
    </location>
</feature>
<keyword evidence="6" id="KW-0732">Signal</keyword>
<dbReference type="EMBL" id="CP020028">
    <property type="protein sequence ID" value="ASR49245.1"/>
    <property type="molecule type" value="Genomic_DNA"/>
</dbReference>
<dbReference type="InterPro" id="IPR013783">
    <property type="entry name" value="Ig-like_fold"/>
</dbReference>
<feature type="domain" description="Fibronectin type-III" evidence="7">
    <location>
        <begin position="795"/>
        <end position="893"/>
    </location>
</feature>
<dbReference type="PANTHER" id="PTHR31339">
    <property type="entry name" value="PECTIN LYASE-RELATED"/>
    <property type="match status" value="1"/>
</dbReference>
<dbReference type="InterPro" id="IPR011050">
    <property type="entry name" value="Pectin_lyase_fold/virulence"/>
</dbReference>
<reference evidence="8 9" key="1">
    <citation type="submission" date="2017-03" db="EMBL/GenBank/DDBJ databases">
        <title>Complete genome sequence of Paenibacillus Kribbensis producing bioflocculants.</title>
        <authorList>
            <person name="Lee H.-G."/>
            <person name="Oh H.-M."/>
        </authorList>
    </citation>
    <scope>NUCLEOTIDE SEQUENCE [LARGE SCALE GENOMIC DNA]</scope>
    <source>
        <strain evidence="8 9">AM49</strain>
    </source>
</reference>
<dbReference type="Gene3D" id="2.160.20.10">
    <property type="entry name" value="Single-stranded right-handed beta-helix, Pectin lyase-like"/>
    <property type="match status" value="1"/>
</dbReference>
<dbReference type="InterPro" id="IPR000743">
    <property type="entry name" value="Glyco_hydro_28"/>
</dbReference>
<gene>
    <name evidence="8" type="ORF">B4V02_22345</name>
</gene>
<protein>
    <recommendedName>
        <fullName evidence="7">Fibronectin type-III domain-containing protein</fullName>
    </recommendedName>
</protein>
<dbReference type="SUPFAM" id="SSF49265">
    <property type="entry name" value="Fibronectin type III"/>
    <property type="match status" value="2"/>
</dbReference>
<evidence type="ECO:0000256" key="4">
    <source>
        <dbReference type="RuleBase" id="RU361169"/>
    </source>
</evidence>
<dbReference type="SMART" id="SM00060">
    <property type="entry name" value="FN3"/>
    <property type="match status" value="4"/>
</dbReference>
<evidence type="ECO:0000313" key="8">
    <source>
        <dbReference type="EMBL" id="ASR49245.1"/>
    </source>
</evidence>
<dbReference type="PANTHER" id="PTHR31339:SF9">
    <property type="entry name" value="PLASMIN AND FIBRONECTIN-BINDING PROTEIN A"/>
    <property type="match status" value="1"/>
</dbReference>
<evidence type="ECO:0000313" key="9">
    <source>
        <dbReference type="Proteomes" id="UP000214666"/>
    </source>
</evidence>
<evidence type="ECO:0000259" key="7">
    <source>
        <dbReference type="PROSITE" id="PS50853"/>
    </source>
</evidence>
<dbReference type="Pfam" id="PF00041">
    <property type="entry name" value="fn3"/>
    <property type="match status" value="1"/>
</dbReference>
<feature type="domain" description="Fibronectin type-III" evidence="7">
    <location>
        <begin position="691"/>
        <end position="783"/>
    </location>
</feature>